<evidence type="ECO:0000256" key="5">
    <source>
        <dbReference type="ARBA" id="ARBA00022989"/>
    </source>
</evidence>
<evidence type="ECO:0000256" key="3">
    <source>
        <dbReference type="ARBA" id="ARBA00022679"/>
    </source>
</evidence>
<evidence type="ECO:0000256" key="6">
    <source>
        <dbReference type="ARBA" id="ARBA00023136"/>
    </source>
</evidence>
<feature type="active site" evidence="8">
    <location>
        <position position="454"/>
    </location>
</feature>
<proteinExistence type="predicted"/>
<dbReference type="GO" id="GO:0016020">
    <property type="term" value="C:membrane"/>
    <property type="evidence" value="ECO:0007669"/>
    <property type="project" value="InterPro"/>
</dbReference>
<dbReference type="GO" id="GO:0016760">
    <property type="term" value="F:cellulose synthase (UDP-forming) activity"/>
    <property type="evidence" value="ECO:0007669"/>
    <property type="project" value="InterPro"/>
</dbReference>
<dbReference type="GO" id="GO:0030244">
    <property type="term" value="P:cellulose biosynthetic process"/>
    <property type="evidence" value="ECO:0007669"/>
    <property type="project" value="InterPro"/>
</dbReference>
<keyword evidence="7" id="KW-0961">Cell wall biogenesis/degradation</keyword>
<feature type="transmembrane region" description="Helical" evidence="12">
    <location>
        <begin position="55"/>
        <end position="77"/>
    </location>
</feature>
<feature type="binding site" evidence="10">
    <location>
        <position position="294"/>
    </location>
    <ligand>
        <name>Mn(2+)</name>
        <dbReference type="ChEBI" id="CHEBI:29035"/>
    </ligand>
</feature>
<feature type="binding site" evidence="9">
    <location>
        <position position="116"/>
    </location>
    <ligand>
        <name>UDP-alpha-D-glucose</name>
        <dbReference type="ChEBI" id="CHEBI:58885"/>
    </ligand>
</feature>
<dbReference type="EMBL" id="OX459126">
    <property type="protein sequence ID" value="CAI9118265.1"/>
    <property type="molecule type" value="Genomic_DNA"/>
</dbReference>
<dbReference type="PANTHER" id="PTHR13301">
    <property type="entry name" value="X-BOX TRANSCRIPTION FACTOR-RELATED"/>
    <property type="match status" value="1"/>
</dbReference>
<evidence type="ECO:0000256" key="10">
    <source>
        <dbReference type="PIRSR" id="PIRSR605150-3"/>
    </source>
</evidence>
<evidence type="ECO:0000313" key="13">
    <source>
        <dbReference type="EMBL" id="CAI9118265.1"/>
    </source>
</evidence>
<feature type="transmembrane region" description="Helical" evidence="12">
    <location>
        <begin position="651"/>
        <end position="673"/>
    </location>
</feature>
<dbReference type="InterPro" id="IPR029044">
    <property type="entry name" value="Nucleotide-diphossugar_trans"/>
</dbReference>
<keyword evidence="4 12" id="KW-0812">Transmembrane</keyword>
<keyword evidence="2" id="KW-0328">Glycosyltransferase</keyword>
<feature type="binding site" evidence="9">
    <location>
        <position position="145"/>
    </location>
    <ligand>
        <name>UDP-alpha-D-glucose</name>
        <dbReference type="ChEBI" id="CHEBI:58885"/>
    </ligand>
</feature>
<organism evidence="13 14">
    <name type="scientific">Oldenlandia corymbosa var. corymbosa</name>
    <dbReference type="NCBI Taxonomy" id="529605"/>
    <lineage>
        <taxon>Eukaryota</taxon>
        <taxon>Viridiplantae</taxon>
        <taxon>Streptophyta</taxon>
        <taxon>Embryophyta</taxon>
        <taxon>Tracheophyta</taxon>
        <taxon>Spermatophyta</taxon>
        <taxon>Magnoliopsida</taxon>
        <taxon>eudicotyledons</taxon>
        <taxon>Gunneridae</taxon>
        <taxon>Pentapetalae</taxon>
        <taxon>asterids</taxon>
        <taxon>lamiids</taxon>
        <taxon>Gentianales</taxon>
        <taxon>Rubiaceae</taxon>
        <taxon>Rubioideae</taxon>
        <taxon>Spermacoceae</taxon>
        <taxon>Hedyotis-Oldenlandia complex</taxon>
        <taxon>Oldenlandia</taxon>
    </lineage>
</organism>
<feature type="transmembrane region" description="Helical" evidence="12">
    <location>
        <begin position="529"/>
        <end position="549"/>
    </location>
</feature>
<feature type="active site" evidence="8">
    <location>
        <position position="145"/>
    </location>
</feature>
<evidence type="ECO:0000256" key="12">
    <source>
        <dbReference type="SAM" id="Phobius"/>
    </source>
</evidence>
<feature type="transmembrane region" description="Helical" evidence="12">
    <location>
        <begin position="716"/>
        <end position="739"/>
    </location>
</feature>
<feature type="transmembrane region" description="Helical" evidence="12">
    <location>
        <begin position="23"/>
        <end position="43"/>
    </location>
</feature>
<feature type="transmembrane region" description="Helical" evidence="12">
    <location>
        <begin position="556"/>
        <end position="575"/>
    </location>
</feature>
<keyword evidence="14" id="KW-1185">Reference proteome</keyword>
<keyword evidence="11" id="KW-0175">Coiled coil</keyword>
<evidence type="ECO:0000313" key="14">
    <source>
        <dbReference type="Proteomes" id="UP001161247"/>
    </source>
</evidence>
<keyword evidence="3" id="KW-0808">Transferase</keyword>
<dbReference type="GO" id="GO:0071555">
    <property type="term" value="P:cell wall organization"/>
    <property type="evidence" value="ECO:0007669"/>
    <property type="project" value="UniProtKB-KW"/>
</dbReference>
<evidence type="ECO:0000256" key="9">
    <source>
        <dbReference type="PIRSR" id="PIRSR605150-2"/>
    </source>
</evidence>
<evidence type="ECO:0000256" key="11">
    <source>
        <dbReference type="SAM" id="Coils"/>
    </source>
</evidence>
<protein>
    <submittedName>
        <fullName evidence="13">OLC1v1019803C1</fullName>
    </submittedName>
</protein>
<evidence type="ECO:0000256" key="7">
    <source>
        <dbReference type="ARBA" id="ARBA00023316"/>
    </source>
</evidence>
<sequence length="743" mass="84378">METSVLPLNLCHVQKKLLILNRFYMFIHSSALLALIHYRVFGLREMMAKNEGMRLNVLVPYVLVFAAELMLCFLWLVNQGYRWRPVSREVFPERLPEDDKLPAIDVFICTADPSKEPSVEVMNTVISAMALDYPPEKLNVYLSDDGGSAVTLKAMIEAWKFARFWLPFCRKYGIKNRCPEAYFSSLDDDESNRIEFTSDKEKIEKQYEKFKERVEWIKENTSMATSKDHPARVEVINLMADSDPVDAGETMPLAVYVSREKNPSHPHHFKAGALNTLIRVSGMLSNSPYVLVLDCDMYCSNPSSARQAMCFHLDPNKSPQLAWVQFPQKFHNISDKDIYDSQIRFAFKTYWPGKDGVGGPTISGTGFYLAREALYGLANANDADLGELRKMFGPSPEFIRTALRENSSNNHVRNGEKLSTSLLQETQLLASCTFEKNSQWGKEVGFRYFSVVEDYFTGFSLHCKGHISVYFQPSKPAFLGSATTNLSEFLVQNTRWCTGLIEVALSKYSPLFYGPPRMSFLQSLCYADLAYFPFFWLPYWCLAIVPQLCLIRGISLYPAISSPYFIPFVFIFISANLKHLQEVISSGLTIKSWIYEQRMWMIKSVTCYTYGTINTIMEKFGMKEASFLPTNKADDEAQIKLYQSGVYDFRVATMFMAPICTLIILNLASLFLGGVEIFRGRNFDAMAVQAFISMFIVTVQYPVIEGMFFRKDIGRVQQSAIVLSASLALAILALGAILLPSGF</sequence>
<feature type="transmembrane region" description="Helical" evidence="12">
    <location>
        <begin position="685"/>
        <end position="704"/>
    </location>
</feature>
<gene>
    <name evidence="13" type="ORF">OLC1_LOCUS24172</name>
</gene>
<feature type="binding site" evidence="10">
    <location>
        <position position="270"/>
    </location>
    <ligand>
        <name>Mn(2+)</name>
        <dbReference type="ChEBI" id="CHEBI:29035"/>
    </ligand>
</feature>
<dbReference type="Gene3D" id="3.90.550.10">
    <property type="entry name" value="Spore Coat Polysaccharide Biosynthesis Protein SpsA, Chain A"/>
    <property type="match status" value="2"/>
</dbReference>
<feature type="binding site" evidence="9">
    <location>
        <position position="115"/>
    </location>
    <ligand>
        <name>UDP-alpha-D-glucose</name>
        <dbReference type="ChEBI" id="CHEBI:58885"/>
    </ligand>
</feature>
<evidence type="ECO:0000256" key="4">
    <source>
        <dbReference type="ARBA" id="ARBA00022692"/>
    </source>
</evidence>
<dbReference type="Pfam" id="PF03552">
    <property type="entry name" value="Cellulose_synt"/>
    <property type="match status" value="2"/>
</dbReference>
<dbReference type="InterPro" id="IPR005150">
    <property type="entry name" value="Cellulose_synth"/>
</dbReference>
<name>A0AAV1EET6_OLDCO</name>
<feature type="coiled-coil region" evidence="11">
    <location>
        <begin position="193"/>
        <end position="220"/>
    </location>
</feature>
<evidence type="ECO:0000256" key="1">
    <source>
        <dbReference type="ARBA" id="ARBA00004127"/>
    </source>
</evidence>
<keyword evidence="6 12" id="KW-0472">Membrane</keyword>
<dbReference type="FunFam" id="3.90.550.10:FF:000194">
    <property type="entry name" value="Cellulose synthase-like protein G2 isoform A"/>
    <property type="match status" value="1"/>
</dbReference>
<accession>A0AAV1EET6</accession>
<evidence type="ECO:0000256" key="8">
    <source>
        <dbReference type="PIRSR" id="PIRSR605150-1"/>
    </source>
</evidence>
<dbReference type="SUPFAM" id="SSF53448">
    <property type="entry name" value="Nucleotide-diphospho-sugar transferases"/>
    <property type="match status" value="1"/>
</dbReference>
<dbReference type="GO" id="GO:0012505">
    <property type="term" value="C:endomembrane system"/>
    <property type="evidence" value="ECO:0007669"/>
    <property type="project" value="UniProtKB-SubCell"/>
</dbReference>
<dbReference type="Proteomes" id="UP001161247">
    <property type="component" value="Chromosome 9"/>
</dbReference>
<evidence type="ECO:0000256" key="2">
    <source>
        <dbReference type="ARBA" id="ARBA00022676"/>
    </source>
</evidence>
<reference evidence="13" key="1">
    <citation type="submission" date="2023-03" db="EMBL/GenBank/DDBJ databases">
        <authorList>
            <person name="Julca I."/>
        </authorList>
    </citation>
    <scope>NUCLEOTIDE SEQUENCE</scope>
</reference>
<dbReference type="AlphaFoldDB" id="A0AAV1EET6"/>
<keyword evidence="5 12" id="KW-1133">Transmembrane helix</keyword>
<comment type="subcellular location">
    <subcellularLocation>
        <location evidence="1">Endomembrane system</location>
        <topology evidence="1">Multi-pass membrane protein</topology>
    </subcellularLocation>
</comment>